<feature type="transmembrane region" description="Helical" evidence="13">
    <location>
        <begin position="56"/>
        <end position="77"/>
    </location>
</feature>
<sequence>MRKRRLIKFEDDKEQERLHDNTRTNKKNNLWDLFKNVPAKKLSSLMEENTTLENSIVALKIATCIVTFACVLGGAVISKGTLLFMTSQIKPNQSRIYCNKDLDVSGQFTATISDTERVAWIWMLMFVFFVPELETFLHSIYVCIFRSWHMPTKRDFIIIFISETLPTIGTAMFLFCILPEIDVVKGAMLTNAVCVIPGIVGLLSSRARWNTTKVLYILDIASVLAQVSALVIWPLISDNKTLWLIPVSLVLISCRWWENFVSEDSPVPFIKTCAQNTKEFKNDRYFAYVFVSVWKCLLFFCTVIIIIYIQEKKIAFLFTEFDTAFSDHYININQILPVIEDTSDLSLAQIVIREEKTHVNADYMAPVWVFVFNILGSYVCYIFGKFACKIMVQTYCYAFPINLTVPTLITALVAFCGVYSIDECAFKNAIPQYLAFNSPPQYFLQNFIESKFTCMWLIWLLSQIWISFHIWKPRTDKVARTDKLFAKPLYDGVFIDQSLGLNRKRNYKSITEVKKELSDNDNKDSSPSIQEETTRIYACATMWHETTEEMMEFLKSIFRLDEDQCAKRLAKNYLEVDIPDYFELETHIFFDDAFVRISVDDNNPTVNEWVSQLVQAVDKAASEVHKTDLRIRPPKKYITPYGGRLEWTLPGKTKMIAHLKDKAKIRPKKRWSQVMYMYYLLEHRLMERKDLSPKRKDIIAENTYILTLDGDMDFQPQAVHLLVDLMKKNKKVGTACGRIHPTGSGVMVECQKFEYAIGHWLQKAAEHMYGCVLCSPGCFSLLRAKAVMDDDVMKKYAMRSKKATHFIQCDQGEDRWLCTLLLKKGYTVEYCAASDAYTHAPEGFNEFYNQRKRWIPSTFINILDLIQNSKKTFEINDNISRGYIIYHIIMMVGTVLGPGTLVLMVTGASVTTFSVDQYTSLKWNVIPLIIYMVVCYYCKSNIQLKMASIMSSVYALVMVAALVGVALQMFEDGWYAPSNFFVLLMGAELLMAAVLHPKEFRYLSHGPIYFISIPSMYLILVIYSVFNLNNVSWGTREVTVVPKAGTDALEKKYEKDLPKTHKNFLSQIFGKGDGTTQSLQFSCGGLFKTLTLKDNNIKKLESKLESTRKIIPLQPIQSNRSSSIRSRRRTTITKGLKGELSKVLENAEDQYSLISESQISEKTISERNSWMYEDKLGKGEFGCISTNEKNFWERLIEKYLHPIEDDKEKVTKDLKNLRDKTVLMFLLINGLFIVVIFVLTLNKDLIQIDWPLGIKYNFVYDDATGNIQLTTTFLKLEPISLISVIFFGCLMGLQFIGMLMHRFTIFCQILSNTSVRIGRFQKSKNKQTDEVLLEKDPVRMVKKLIQLRDVKKEKDIERRNTSIERVKDGVKSDEATTTDLTHAFSRRLAKFRSYGTNL</sequence>
<feature type="transmembrane region" description="Helical" evidence="13">
    <location>
        <begin position="883"/>
        <end position="908"/>
    </location>
</feature>
<evidence type="ECO:0000256" key="9">
    <source>
        <dbReference type="ARBA" id="ARBA00023136"/>
    </source>
</evidence>
<feature type="transmembrane region" description="Helical" evidence="13">
    <location>
        <begin position="920"/>
        <end position="937"/>
    </location>
</feature>
<feature type="transmembrane region" description="Helical" evidence="13">
    <location>
        <begin position="1007"/>
        <end position="1026"/>
    </location>
</feature>
<evidence type="ECO:0000256" key="3">
    <source>
        <dbReference type="ARBA" id="ARBA00022475"/>
    </source>
</evidence>
<evidence type="ECO:0000313" key="15">
    <source>
        <dbReference type="Proteomes" id="UP000192223"/>
    </source>
</evidence>
<dbReference type="Pfam" id="PF03142">
    <property type="entry name" value="Chitin_synth_2"/>
    <property type="match status" value="1"/>
</dbReference>
<accession>A0A7F5REI0</accession>
<proteinExistence type="inferred from homology"/>
<dbReference type="InterPro" id="IPR055120">
    <property type="entry name" value="Chs-1/2_IV_N"/>
</dbReference>
<dbReference type="RefSeq" id="XP_025834378.1">
    <property type="nucleotide sequence ID" value="XM_025978593.1"/>
</dbReference>
<dbReference type="SUPFAM" id="SSF53448">
    <property type="entry name" value="Nucleotide-diphospho-sugar transferases"/>
    <property type="match status" value="1"/>
</dbReference>
<dbReference type="FunFam" id="3.90.550.10:FF:000139">
    <property type="entry name" value="Chitin synthase 8"/>
    <property type="match status" value="1"/>
</dbReference>
<reference evidence="16 17" key="1">
    <citation type="submission" date="2025-04" db="UniProtKB">
        <authorList>
            <consortium name="RefSeq"/>
        </authorList>
    </citation>
    <scope>IDENTIFICATION</scope>
    <source>
        <tissue evidence="16 17">Entire body</tissue>
    </source>
</reference>
<evidence type="ECO:0000313" key="17">
    <source>
        <dbReference type="RefSeq" id="XP_025834378.1"/>
    </source>
</evidence>
<keyword evidence="6 13" id="KW-0812">Transmembrane</keyword>
<keyword evidence="7 13" id="KW-1133">Transmembrane helix</keyword>
<dbReference type="Pfam" id="PF23000">
    <property type="entry name" value="ChitinSynthase_IV_N"/>
    <property type="match status" value="1"/>
</dbReference>
<evidence type="ECO:0000256" key="4">
    <source>
        <dbReference type="ARBA" id="ARBA00022676"/>
    </source>
</evidence>
<keyword evidence="5" id="KW-0808">Transferase</keyword>
<evidence type="ECO:0000256" key="5">
    <source>
        <dbReference type="ARBA" id="ARBA00022679"/>
    </source>
</evidence>
<dbReference type="CDD" id="cd04190">
    <property type="entry name" value="Chitin_synth_C"/>
    <property type="match status" value="1"/>
</dbReference>
<keyword evidence="10" id="KW-0325">Glycoprotein</keyword>
<feature type="transmembrane region" description="Helical" evidence="13">
    <location>
        <begin position="156"/>
        <end position="177"/>
    </location>
</feature>
<feature type="transmembrane region" description="Helical" evidence="13">
    <location>
        <begin position="215"/>
        <end position="236"/>
    </location>
</feature>
<keyword evidence="8" id="KW-0175">Coiled coil</keyword>
<feature type="transmembrane region" description="Helical" evidence="13">
    <location>
        <begin position="949"/>
        <end position="970"/>
    </location>
</feature>
<comment type="catalytic activity">
    <reaction evidence="12">
        <text>[(1-&gt;4)-N-acetyl-beta-D-glucosaminyl](n) + UDP-N-acetyl-alpha-D-glucosamine = [(1-&gt;4)-N-acetyl-beta-D-glucosaminyl](n+1) + UDP + H(+)</text>
        <dbReference type="Rhea" id="RHEA:16637"/>
        <dbReference type="Rhea" id="RHEA-COMP:9593"/>
        <dbReference type="Rhea" id="RHEA-COMP:9595"/>
        <dbReference type="ChEBI" id="CHEBI:15378"/>
        <dbReference type="ChEBI" id="CHEBI:17029"/>
        <dbReference type="ChEBI" id="CHEBI:57705"/>
        <dbReference type="ChEBI" id="CHEBI:58223"/>
        <dbReference type="EC" id="2.4.1.16"/>
    </reaction>
</comment>
<organism evidence="15 17">
    <name type="scientific">Agrilus planipennis</name>
    <name type="common">Emerald ash borer</name>
    <name type="synonym">Agrilus marcopoli</name>
    <dbReference type="NCBI Taxonomy" id="224129"/>
    <lineage>
        <taxon>Eukaryota</taxon>
        <taxon>Metazoa</taxon>
        <taxon>Ecdysozoa</taxon>
        <taxon>Arthropoda</taxon>
        <taxon>Hexapoda</taxon>
        <taxon>Insecta</taxon>
        <taxon>Pterygota</taxon>
        <taxon>Neoptera</taxon>
        <taxon>Endopterygota</taxon>
        <taxon>Coleoptera</taxon>
        <taxon>Polyphaga</taxon>
        <taxon>Elateriformia</taxon>
        <taxon>Buprestoidea</taxon>
        <taxon>Buprestidae</taxon>
        <taxon>Agrilinae</taxon>
        <taxon>Agrilus</taxon>
    </lineage>
</organism>
<dbReference type="Proteomes" id="UP000192223">
    <property type="component" value="Unplaced"/>
</dbReference>
<feature type="transmembrane region" description="Helical" evidence="13">
    <location>
        <begin position="450"/>
        <end position="471"/>
    </location>
</feature>
<feature type="transmembrane region" description="Helical" evidence="13">
    <location>
        <begin position="242"/>
        <end position="261"/>
    </location>
</feature>
<dbReference type="OrthoDB" id="370884at2759"/>
<keyword evidence="4" id="KW-0328">Glycosyltransferase</keyword>
<evidence type="ECO:0000256" key="8">
    <source>
        <dbReference type="ARBA" id="ARBA00023054"/>
    </source>
</evidence>
<feature type="transmembrane region" description="Helical" evidence="13">
    <location>
        <begin position="363"/>
        <end position="383"/>
    </location>
</feature>
<keyword evidence="9 13" id="KW-0472">Membrane</keyword>
<feature type="transmembrane region" description="Helical" evidence="13">
    <location>
        <begin position="285"/>
        <end position="309"/>
    </location>
</feature>
<keyword evidence="3" id="KW-1003">Cell membrane</keyword>
<protein>
    <recommendedName>
        <fullName evidence="2">chitin synthase</fullName>
        <ecNumber evidence="2">2.4.1.16</ecNumber>
    </recommendedName>
</protein>
<evidence type="ECO:0000256" key="13">
    <source>
        <dbReference type="SAM" id="Phobius"/>
    </source>
</evidence>
<dbReference type="GeneID" id="108737645"/>
<name>A0A7F5REI0_AGRPL</name>
<evidence type="ECO:0000256" key="12">
    <source>
        <dbReference type="ARBA" id="ARBA00048014"/>
    </source>
</evidence>
<evidence type="ECO:0000256" key="7">
    <source>
        <dbReference type="ARBA" id="ARBA00022989"/>
    </source>
</evidence>
<dbReference type="RefSeq" id="XP_025834377.1">
    <property type="nucleotide sequence ID" value="XM_025978592.1"/>
</dbReference>
<evidence type="ECO:0000256" key="6">
    <source>
        <dbReference type="ARBA" id="ARBA00022692"/>
    </source>
</evidence>
<dbReference type="KEGG" id="apln:108737645"/>
<dbReference type="GO" id="GO:0006031">
    <property type="term" value="P:chitin biosynthetic process"/>
    <property type="evidence" value="ECO:0007669"/>
    <property type="project" value="TreeGrafter"/>
</dbReference>
<evidence type="ECO:0000259" key="14">
    <source>
        <dbReference type="Pfam" id="PF23000"/>
    </source>
</evidence>
<evidence type="ECO:0000256" key="1">
    <source>
        <dbReference type="ARBA" id="ARBA00004651"/>
    </source>
</evidence>
<dbReference type="GO" id="GO:0004100">
    <property type="term" value="F:chitin synthase activity"/>
    <property type="evidence" value="ECO:0007669"/>
    <property type="project" value="UniProtKB-EC"/>
</dbReference>
<dbReference type="InterPro" id="IPR029044">
    <property type="entry name" value="Nucleotide-diphossugar_trans"/>
</dbReference>
<keyword evidence="15" id="KW-1185">Reference proteome</keyword>
<feature type="domain" description="Chitin synthase chs-1/2 N-terminal putative transporter" evidence="14">
    <location>
        <begin position="57"/>
        <end position="318"/>
    </location>
</feature>
<dbReference type="PANTHER" id="PTHR22914:SF42">
    <property type="entry name" value="CHITIN SYNTHASE"/>
    <property type="match status" value="1"/>
</dbReference>
<dbReference type="Gene3D" id="3.90.550.10">
    <property type="entry name" value="Spore Coat Polysaccharide Biosynthesis Protein SpsA, Chain A"/>
    <property type="match status" value="1"/>
</dbReference>
<evidence type="ECO:0000256" key="2">
    <source>
        <dbReference type="ARBA" id="ARBA00012543"/>
    </source>
</evidence>
<feature type="transmembrane region" description="Helical" evidence="13">
    <location>
        <begin position="395"/>
        <end position="421"/>
    </location>
</feature>
<gene>
    <name evidence="16 17" type="primary">LOC108737645</name>
</gene>
<evidence type="ECO:0000256" key="11">
    <source>
        <dbReference type="ARBA" id="ARBA00046329"/>
    </source>
</evidence>
<feature type="transmembrane region" description="Helical" evidence="13">
    <location>
        <begin position="1222"/>
        <end position="1241"/>
    </location>
</feature>
<evidence type="ECO:0000256" key="10">
    <source>
        <dbReference type="ARBA" id="ARBA00023180"/>
    </source>
</evidence>
<feature type="transmembrane region" description="Helical" evidence="13">
    <location>
        <begin position="1279"/>
        <end position="1300"/>
    </location>
</feature>
<dbReference type="InterPro" id="IPR004835">
    <property type="entry name" value="Chitin_synth"/>
</dbReference>
<dbReference type="EC" id="2.4.1.16" evidence="2"/>
<dbReference type="GO" id="GO:0005886">
    <property type="term" value="C:plasma membrane"/>
    <property type="evidence" value="ECO:0007669"/>
    <property type="project" value="UniProtKB-SubCell"/>
</dbReference>
<evidence type="ECO:0000313" key="16">
    <source>
        <dbReference type="RefSeq" id="XP_025834377.1"/>
    </source>
</evidence>
<feature type="transmembrane region" description="Helical" evidence="13">
    <location>
        <begin position="119"/>
        <end position="144"/>
    </location>
</feature>
<comment type="similarity">
    <text evidence="11">Belongs to the chitin synthase family. Class IV subfamily.</text>
</comment>
<feature type="transmembrane region" description="Helical" evidence="13">
    <location>
        <begin position="183"/>
        <end position="203"/>
    </location>
</feature>
<dbReference type="PANTHER" id="PTHR22914">
    <property type="entry name" value="CHITIN SYNTHASE"/>
    <property type="match status" value="1"/>
</dbReference>
<comment type="subcellular location">
    <subcellularLocation>
        <location evidence="1">Cell membrane</location>
        <topology evidence="1">Multi-pass membrane protein</topology>
    </subcellularLocation>
</comment>